<feature type="region of interest" description="Disordered" evidence="7">
    <location>
        <begin position="610"/>
        <end position="640"/>
    </location>
</feature>
<dbReference type="InterPro" id="IPR000109">
    <property type="entry name" value="POT_fam"/>
</dbReference>
<dbReference type="EMBL" id="VSWD01000010">
    <property type="protein sequence ID" value="KAK3091507.1"/>
    <property type="molecule type" value="Genomic_DNA"/>
</dbReference>
<keyword evidence="10" id="KW-1185">Reference proteome</keyword>
<evidence type="ECO:0000256" key="8">
    <source>
        <dbReference type="SAM" id="Phobius"/>
    </source>
</evidence>
<evidence type="ECO:0000256" key="4">
    <source>
        <dbReference type="ARBA" id="ARBA00022856"/>
    </source>
</evidence>
<feature type="transmembrane region" description="Helical" evidence="8">
    <location>
        <begin position="230"/>
        <end position="250"/>
    </location>
</feature>
<evidence type="ECO:0000256" key="1">
    <source>
        <dbReference type="ARBA" id="ARBA00004141"/>
    </source>
</evidence>
<evidence type="ECO:0000256" key="6">
    <source>
        <dbReference type="ARBA" id="ARBA00023136"/>
    </source>
</evidence>
<dbReference type="Pfam" id="PF00854">
    <property type="entry name" value="PTR2"/>
    <property type="match status" value="2"/>
</dbReference>
<dbReference type="SUPFAM" id="SSF103473">
    <property type="entry name" value="MFS general substrate transporter"/>
    <property type="match status" value="2"/>
</dbReference>
<dbReference type="GO" id="GO:0022857">
    <property type="term" value="F:transmembrane transporter activity"/>
    <property type="evidence" value="ECO:0007669"/>
    <property type="project" value="InterPro"/>
</dbReference>
<evidence type="ECO:0000313" key="9">
    <source>
        <dbReference type="EMBL" id="KAK3091507.1"/>
    </source>
</evidence>
<feature type="transmembrane region" description="Helical" evidence="8">
    <location>
        <begin position="297"/>
        <end position="315"/>
    </location>
</feature>
<feature type="transmembrane region" description="Helical" evidence="8">
    <location>
        <begin position="204"/>
        <end position="223"/>
    </location>
</feature>
<dbReference type="GO" id="GO:0015833">
    <property type="term" value="P:peptide transport"/>
    <property type="evidence" value="ECO:0007669"/>
    <property type="project" value="UniProtKB-KW"/>
</dbReference>
<dbReference type="Proteomes" id="UP001186944">
    <property type="component" value="Unassembled WGS sequence"/>
</dbReference>
<evidence type="ECO:0000256" key="3">
    <source>
        <dbReference type="ARBA" id="ARBA00022692"/>
    </source>
</evidence>
<comment type="similarity">
    <text evidence="2">Belongs to the major facilitator superfamily. Proton-dependent oligopeptide transporter (POT/PTR) (TC 2.A.17) family.</text>
</comment>
<protein>
    <recommendedName>
        <fullName evidence="11">Solute carrier family 15 member 4</fullName>
    </recommendedName>
</protein>
<dbReference type="InterPro" id="IPR036259">
    <property type="entry name" value="MFS_trans_sf"/>
</dbReference>
<evidence type="ECO:0000256" key="2">
    <source>
        <dbReference type="ARBA" id="ARBA00005982"/>
    </source>
</evidence>
<evidence type="ECO:0000313" key="10">
    <source>
        <dbReference type="Proteomes" id="UP001186944"/>
    </source>
</evidence>
<reference evidence="9" key="1">
    <citation type="submission" date="2019-08" db="EMBL/GenBank/DDBJ databases">
        <title>The improved chromosome-level genome for the pearl oyster Pinctada fucata martensii using PacBio sequencing and Hi-C.</title>
        <authorList>
            <person name="Zheng Z."/>
        </authorList>
    </citation>
    <scope>NUCLEOTIDE SEQUENCE</scope>
    <source>
        <strain evidence="9">ZZ-2019</strain>
        <tissue evidence="9">Adductor muscle</tissue>
    </source>
</reference>
<keyword evidence="6 8" id="KW-0472">Membrane</keyword>
<feature type="transmembrane region" description="Helical" evidence="8">
    <location>
        <begin position="87"/>
        <end position="107"/>
    </location>
</feature>
<feature type="transmembrane region" description="Helical" evidence="8">
    <location>
        <begin position="336"/>
        <end position="358"/>
    </location>
</feature>
<feature type="transmembrane region" description="Helical" evidence="8">
    <location>
        <begin position="162"/>
        <end position="184"/>
    </location>
</feature>
<dbReference type="AlphaFoldDB" id="A0AA88XW66"/>
<feature type="compositionally biased region" description="Polar residues" evidence="7">
    <location>
        <begin position="619"/>
        <end position="632"/>
    </location>
</feature>
<keyword evidence="4" id="KW-0653">Protein transport</keyword>
<feature type="transmembrane region" description="Helical" evidence="8">
    <location>
        <begin position="519"/>
        <end position="546"/>
    </location>
</feature>
<organism evidence="9 10">
    <name type="scientific">Pinctada imbricata</name>
    <name type="common">Atlantic pearl-oyster</name>
    <name type="synonym">Pinctada martensii</name>
    <dbReference type="NCBI Taxonomy" id="66713"/>
    <lineage>
        <taxon>Eukaryota</taxon>
        <taxon>Metazoa</taxon>
        <taxon>Spiralia</taxon>
        <taxon>Lophotrochozoa</taxon>
        <taxon>Mollusca</taxon>
        <taxon>Bivalvia</taxon>
        <taxon>Autobranchia</taxon>
        <taxon>Pteriomorphia</taxon>
        <taxon>Pterioida</taxon>
        <taxon>Pterioidea</taxon>
        <taxon>Pteriidae</taxon>
        <taxon>Pinctada</taxon>
    </lineage>
</organism>
<feature type="transmembrane region" description="Helical" evidence="8">
    <location>
        <begin position="566"/>
        <end position="586"/>
    </location>
</feature>
<feature type="transmembrane region" description="Helical" evidence="8">
    <location>
        <begin position="119"/>
        <end position="141"/>
    </location>
</feature>
<evidence type="ECO:0000256" key="5">
    <source>
        <dbReference type="ARBA" id="ARBA00022989"/>
    </source>
</evidence>
<gene>
    <name evidence="9" type="ORF">FSP39_020322</name>
</gene>
<keyword evidence="3 8" id="KW-0812">Transmembrane</keyword>
<dbReference type="Gene3D" id="1.20.1250.20">
    <property type="entry name" value="MFS general substrate transporter like domains"/>
    <property type="match status" value="2"/>
</dbReference>
<dbReference type="PANTHER" id="PTHR11654">
    <property type="entry name" value="OLIGOPEPTIDE TRANSPORTER-RELATED"/>
    <property type="match status" value="1"/>
</dbReference>
<accession>A0AA88XW66</accession>
<feature type="region of interest" description="Disordered" evidence="7">
    <location>
        <begin position="388"/>
        <end position="409"/>
    </location>
</feature>
<feature type="transmembrane region" description="Helical" evidence="8">
    <location>
        <begin position="431"/>
        <end position="453"/>
    </location>
</feature>
<keyword evidence="4" id="KW-0813">Transport</keyword>
<evidence type="ECO:0000256" key="7">
    <source>
        <dbReference type="SAM" id="MobiDB-lite"/>
    </source>
</evidence>
<sequence length="640" mass="70844">MYNNDVDEKTSLLGREGDDQQNYMQIRETKSPTDVTQDDDVRLSGDKLLVVVCILLCEFCERLTYYSVVANIVLYCTSTLKLPSTDASTVSLVFSGTVYLIPLIGGYVSDTVAGKFNTILGSGLLYVIGMVLLPVSAIDYEELFGDDDDGLSYSLSVEMRRVFFFCGLAFIALGTGGIKANVGPFGAQQVNDLGPKAVQSFFNWFYWFINAGASIAYLGVAYVQQNISFAVGFLVPLISMILALIIFAAVRSRYIHIPPSGSILQNSIGVCCATKCQSFDRAREKGYSEEMVDGVNSVLKMLPIFVFIILFWAIYAQMQSTFFLQGERMDVHIGSVLMPVAALNVFNNFIIMLTIPIMDRLVYPLLSKYGRNPTQLQRIGKYSNRDWNSCESRNKQDSEVRPGVQGESASPVCMQHPSQQFHDNFSNSMIVSIYISGFGFILAGLSVVVAGVVEIYRKEELSESGGMSQVLAGETFNASTLSVFLQVPQFALVGAGEVFSSISGYEFAYSQAPEFMQGVVMGMFLMTNGIGFYVSEAILNIVRAVTGTIPPESWYPDELNDGKAENLFFLLAGLMVVNVFIFIFIAKCYKYREIQVEVTYDDHEHTREKLSFEEKDKMTSSTRSADVVSPSSGHRETSKV</sequence>
<name>A0AA88XW66_PINIB</name>
<keyword evidence="5 8" id="KW-1133">Transmembrane helix</keyword>
<proteinExistence type="inferred from homology"/>
<comment type="subcellular location">
    <subcellularLocation>
        <location evidence="1">Membrane</location>
        <topology evidence="1">Multi-pass membrane protein</topology>
    </subcellularLocation>
</comment>
<keyword evidence="4" id="KW-0571">Peptide transport</keyword>
<dbReference type="GO" id="GO:0016020">
    <property type="term" value="C:membrane"/>
    <property type="evidence" value="ECO:0007669"/>
    <property type="project" value="UniProtKB-SubCell"/>
</dbReference>
<evidence type="ECO:0008006" key="11">
    <source>
        <dbReference type="Google" id="ProtNLM"/>
    </source>
</evidence>
<comment type="caution">
    <text evidence="9">The sequence shown here is derived from an EMBL/GenBank/DDBJ whole genome shotgun (WGS) entry which is preliminary data.</text>
</comment>